<keyword evidence="4" id="KW-1003">Cell membrane</keyword>
<keyword evidence="5 9" id="KW-0812">Transmembrane</keyword>
<feature type="transmembrane region" description="Helical" evidence="9">
    <location>
        <begin position="404"/>
        <end position="424"/>
    </location>
</feature>
<feature type="signal peptide" evidence="10">
    <location>
        <begin position="1"/>
        <end position="21"/>
    </location>
</feature>
<dbReference type="InterPro" id="IPR017797">
    <property type="entry name" value="Phosphnate-bd"/>
</dbReference>
<dbReference type="EMBL" id="JAZDRP010000002">
    <property type="protein sequence ID" value="MEE2525534.1"/>
    <property type="molecule type" value="Genomic_DNA"/>
</dbReference>
<keyword evidence="7 9" id="KW-1133">Transmembrane helix</keyword>
<proteinExistence type="inferred from homology"/>
<dbReference type="PANTHER" id="PTHR30043:SF1">
    <property type="entry name" value="ABC TRANSPORT SYSTEM PERMEASE PROTEIN P69"/>
    <property type="match status" value="1"/>
</dbReference>
<dbReference type="InterPro" id="IPR000515">
    <property type="entry name" value="MetI-like"/>
</dbReference>
<dbReference type="InterPro" id="IPR005770">
    <property type="entry name" value="PhnD"/>
</dbReference>
<dbReference type="Proteomes" id="UP001354971">
    <property type="component" value="Unassembled WGS sequence"/>
</dbReference>
<evidence type="ECO:0000256" key="4">
    <source>
        <dbReference type="ARBA" id="ARBA00022475"/>
    </source>
</evidence>
<accession>A0ABU7LPJ9</accession>
<dbReference type="NCBIfam" id="TIGR01097">
    <property type="entry name" value="PhnE"/>
    <property type="match status" value="1"/>
</dbReference>
<feature type="chain" id="PRO_5046709151" evidence="10">
    <location>
        <begin position="22"/>
        <end position="687"/>
    </location>
</feature>
<evidence type="ECO:0000256" key="9">
    <source>
        <dbReference type="RuleBase" id="RU363032"/>
    </source>
</evidence>
<keyword evidence="3 9" id="KW-0813">Transport</keyword>
<evidence type="ECO:0000256" key="1">
    <source>
        <dbReference type="ARBA" id="ARBA00004651"/>
    </source>
</evidence>
<dbReference type="RefSeq" id="WP_330198196.1">
    <property type="nucleotide sequence ID" value="NZ_JAZDRP010000002.1"/>
</dbReference>
<dbReference type="SUPFAM" id="SSF161098">
    <property type="entry name" value="MetI-like"/>
    <property type="match status" value="1"/>
</dbReference>
<evidence type="ECO:0000256" key="5">
    <source>
        <dbReference type="ARBA" id="ARBA00022692"/>
    </source>
</evidence>
<comment type="subcellular location">
    <subcellularLocation>
        <location evidence="1 9">Cell membrane</location>
        <topology evidence="1 9">Multi-pass membrane protein</topology>
    </subcellularLocation>
</comment>
<dbReference type="Pfam" id="PF12974">
    <property type="entry name" value="Phosphonate-bd"/>
    <property type="match status" value="1"/>
</dbReference>
<evidence type="ECO:0000256" key="6">
    <source>
        <dbReference type="ARBA" id="ARBA00022729"/>
    </source>
</evidence>
<evidence type="ECO:0000256" key="7">
    <source>
        <dbReference type="ARBA" id="ARBA00022989"/>
    </source>
</evidence>
<keyword evidence="6 10" id="KW-0732">Signal</keyword>
<evidence type="ECO:0000256" key="10">
    <source>
        <dbReference type="SAM" id="SignalP"/>
    </source>
</evidence>
<dbReference type="NCBIfam" id="TIGR03431">
    <property type="entry name" value="PhnD"/>
    <property type="match status" value="1"/>
</dbReference>
<sequence>MMARLLISLLALLGLASVAQAQEAEDTTIVFGVVATEQSENVLALWEPFVEDMARDTGFEVVLRSAGDYTGVVEAMRADQVQLAWLTNRSGLEAARRANAEVFAKFIYPDGQLGYRSIIIVPADSPLQTLDDLLVCDGSVNFGFGDPLSTSGTLVPNAYIFSPRGIDPQTCFNQVTRASHEANLLTVANEQLDAATNNTTNIERLERTRPDVLEDVRIIWRSPLIQTDPIMWRTDLPADVRARIQEFFLTYGWRGDAEQRAHEQGILRELEMGGFLPATNDHFLPIRRLELIDRQAGLRSQIATVQADPELNDVLRDEQLADLREELAAVDAELAEVGQQERAIATQQVSLQIEAARANMLADPDTNRDAVSDLVETFLQDQGTPPPQTVQAAHGRADEGDPTLFRALVGLIVGLGVFGLIMFVSQPPKHAPARLLSDRLIDGVIWGGFFGLLIWSFWSAEVFKFPLLGANADRMGEYLAGFTRPDFSEWSNYLEQIIVTIQIALWGTFFAVVLAIPLGLLGASNIAPFWIRRPVRIVMDGLRAINELVVAAVFVAAVGLGPFAGVLALAFHTAGVLGKLFSEAVESIDEGPVEGVRATGAGPMNEVTWAVVPQVIPLWASYALYRFESNTRSATILGLIGAGGIGQVLIENIRSFEYGKTAVIIGIIIIAVTLVDMLSQVLRKRLM</sequence>
<feature type="transmembrane region" description="Helical" evidence="9">
    <location>
        <begin position="503"/>
        <end position="527"/>
    </location>
</feature>
<dbReference type="Pfam" id="PF00528">
    <property type="entry name" value="BPD_transp_1"/>
    <property type="match status" value="1"/>
</dbReference>
<keyword evidence="13" id="KW-1185">Reference proteome</keyword>
<dbReference type="CDD" id="cd06261">
    <property type="entry name" value="TM_PBP2"/>
    <property type="match status" value="1"/>
</dbReference>
<evidence type="ECO:0000313" key="12">
    <source>
        <dbReference type="EMBL" id="MEE2525534.1"/>
    </source>
</evidence>
<reference evidence="12 13" key="1">
    <citation type="submission" date="2024-01" db="EMBL/GenBank/DDBJ databases">
        <title>Hyphobacterium bacterium isolated from marine sediment.</title>
        <authorList>
            <person name="Zhao S."/>
        </authorList>
    </citation>
    <scope>NUCLEOTIDE SEQUENCE [LARGE SCALE GENOMIC DNA]</scope>
    <source>
        <strain evidence="13">HN65</strain>
    </source>
</reference>
<feature type="transmembrane region" description="Helical" evidence="9">
    <location>
        <begin position="607"/>
        <end position="625"/>
    </location>
</feature>
<dbReference type="Gene3D" id="3.40.190.10">
    <property type="entry name" value="Periplasmic binding protein-like II"/>
    <property type="match status" value="2"/>
</dbReference>
<evidence type="ECO:0000256" key="2">
    <source>
        <dbReference type="ARBA" id="ARBA00007162"/>
    </source>
</evidence>
<gene>
    <name evidence="12" type="primary">phnE</name>
    <name evidence="12" type="ORF">V0U79_04090</name>
</gene>
<feature type="transmembrane region" description="Helical" evidence="9">
    <location>
        <begin position="662"/>
        <end position="682"/>
    </location>
</feature>
<dbReference type="NCBIfam" id="TIGR01098">
    <property type="entry name" value="3A0109s03R"/>
    <property type="match status" value="1"/>
</dbReference>
<name>A0ABU7LPJ9_9PROT</name>
<comment type="similarity">
    <text evidence="2">Belongs to the phosphate/phosphite/phosphonate binding protein family.</text>
</comment>
<feature type="domain" description="ABC transmembrane type-1" evidence="11">
    <location>
        <begin position="497"/>
        <end position="679"/>
    </location>
</feature>
<evidence type="ECO:0000256" key="3">
    <source>
        <dbReference type="ARBA" id="ARBA00022448"/>
    </source>
</evidence>
<feature type="transmembrane region" description="Helical" evidence="9">
    <location>
        <begin position="436"/>
        <end position="458"/>
    </location>
</feature>
<comment type="caution">
    <text evidence="12">The sequence shown here is derived from an EMBL/GenBank/DDBJ whole genome shotgun (WGS) entry which is preliminary data.</text>
</comment>
<dbReference type="PROSITE" id="PS50928">
    <property type="entry name" value="ABC_TM1"/>
    <property type="match status" value="1"/>
</dbReference>
<feature type="transmembrane region" description="Helical" evidence="9">
    <location>
        <begin position="548"/>
        <end position="571"/>
    </location>
</feature>
<dbReference type="PANTHER" id="PTHR30043">
    <property type="entry name" value="PHOSPHONATES TRANSPORT SYSTEM PERMEASE PROTEIN"/>
    <property type="match status" value="1"/>
</dbReference>
<organism evidence="12 13">
    <name type="scientific">Hyphobacterium lacteum</name>
    <dbReference type="NCBI Taxonomy" id="3116575"/>
    <lineage>
        <taxon>Bacteria</taxon>
        <taxon>Pseudomonadati</taxon>
        <taxon>Pseudomonadota</taxon>
        <taxon>Alphaproteobacteria</taxon>
        <taxon>Maricaulales</taxon>
        <taxon>Maricaulaceae</taxon>
        <taxon>Hyphobacterium</taxon>
    </lineage>
</organism>
<dbReference type="Gene3D" id="1.10.3720.10">
    <property type="entry name" value="MetI-like"/>
    <property type="match status" value="1"/>
</dbReference>
<comment type="similarity">
    <text evidence="9">Belongs to the binding-protein-dependent transport system permease family.</text>
</comment>
<evidence type="ECO:0000256" key="8">
    <source>
        <dbReference type="ARBA" id="ARBA00023136"/>
    </source>
</evidence>
<protein>
    <submittedName>
        <fullName evidence="12">Phosphonate ABC transporter, permease protein PhnE</fullName>
    </submittedName>
</protein>
<dbReference type="SUPFAM" id="SSF53850">
    <property type="entry name" value="Periplasmic binding protein-like II"/>
    <property type="match status" value="1"/>
</dbReference>
<dbReference type="InterPro" id="IPR035906">
    <property type="entry name" value="MetI-like_sf"/>
</dbReference>
<keyword evidence="8 9" id="KW-0472">Membrane</keyword>
<dbReference type="InterPro" id="IPR005769">
    <property type="entry name" value="PhnE/PtxC"/>
</dbReference>
<feature type="transmembrane region" description="Helical" evidence="9">
    <location>
        <begin position="632"/>
        <end position="650"/>
    </location>
</feature>
<evidence type="ECO:0000259" key="11">
    <source>
        <dbReference type="PROSITE" id="PS50928"/>
    </source>
</evidence>
<evidence type="ECO:0000313" key="13">
    <source>
        <dbReference type="Proteomes" id="UP001354971"/>
    </source>
</evidence>